<sequence>METEAAVTEKIVNTSVTKNTVIDGEATINEVVPMKMETNVNQETPMETELTIIPTITTEAVTDDADAATVHQVFQKEIKDAVIDTVKNAEVVKTSLTQSQKRIIEVGIDYDDNGHTVGYKLYHPQIDGHVNQTVFANKDFNNHRSDDTRAMYFFELERMIKILKDNPIVSTKTLEPICDYYDLRKKRYERVYGDWKMHDDSDYLSLVEEEQVNEAPVDEVIDLTANDEEKQPRQPQHRNPTEAQQYRGF</sequence>
<name>A0A164T3F5_DAUCS</name>
<keyword evidence="4" id="KW-1185">Reference proteome</keyword>
<dbReference type="AlphaFoldDB" id="A0A164T3F5"/>
<feature type="region of interest" description="Disordered" evidence="1">
    <location>
        <begin position="223"/>
        <end position="249"/>
    </location>
</feature>
<protein>
    <submittedName>
        <fullName evidence="2">Uncharacterized protein</fullName>
    </submittedName>
</protein>
<evidence type="ECO:0000313" key="3">
    <source>
        <dbReference type="EMBL" id="WOH08361.1"/>
    </source>
</evidence>
<gene>
    <name evidence="2" type="ORF">DCAR_024132</name>
    <name evidence="3" type="ORF">DCAR_0727800</name>
</gene>
<dbReference type="EMBL" id="LNRQ01000007">
    <property type="protein sequence ID" value="KZM86998.1"/>
    <property type="molecule type" value="Genomic_DNA"/>
</dbReference>
<reference evidence="2" key="1">
    <citation type="journal article" date="2016" name="Nat. Genet.">
        <title>A high-quality carrot genome assembly provides new insights into carotenoid accumulation and asterid genome evolution.</title>
        <authorList>
            <person name="Iorizzo M."/>
            <person name="Ellison S."/>
            <person name="Senalik D."/>
            <person name="Zeng P."/>
            <person name="Satapoomin P."/>
            <person name="Huang J."/>
            <person name="Bowman M."/>
            <person name="Iovene M."/>
            <person name="Sanseverino W."/>
            <person name="Cavagnaro P."/>
            <person name="Yildiz M."/>
            <person name="Macko-Podgorni A."/>
            <person name="Moranska E."/>
            <person name="Grzebelus E."/>
            <person name="Grzebelus D."/>
            <person name="Ashrafi H."/>
            <person name="Zheng Z."/>
            <person name="Cheng S."/>
            <person name="Spooner D."/>
            <person name="Van Deynze A."/>
            <person name="Simon P."/>
        </authorList>
    </citation>
    <scope>NUCLEOTIDE SEQUENCE [LARGE SCALE GENOMIC DNA]</scope>
    <source>
        <tissue evidence="2">Leaf</tissue>
    </source>
</reference>
<evidence type="ECO:0000256" key="1">
    <source>
        <dbReference type="SAM" id="MobiDB-lite"/>
    </source>
</evidence>
<dbReference type="Proteomes" id="UP000077755">
    <property type="component" value="Chromosome 7"/>
</dbReference>
<dbReference type="EMBL" id="CP093349">
    <property type="protein sequence ID" value="WOH08361.1"/>
    <property type="molecule type" value="Genomic_DNA"/>
</dbReference>
<proteinExistence type="predicted"/>
<evidence type="ECO:0000313" key="4">
    <source>
        <dbReference type="Proteomes" id="UP000077755"/>
    </source>
</evidence>
<evidence type="ECO:0000313" key="2">
    <source>
        <dbReference type="EMBL" id="KZM86998.1"/>
    </source>
</evidence>
<reference evidence="3" key="2">
    <citation type="submission" date="2022-03" db="EMBL/GenBank/DDBJ databases">
        <title>Draft title - Genomic analysis of global carrot germplasm unveils the trajectory of domestication and the origin of high carotenoid orange carrot.</title>
        <authorList>
            <person name="Iorizzo M."/>
            <person name="Ellison S."/>
            <person name="Senalik D."/>
            <person name="Macko-Podgorni A."/>
            <person name="Grzebelus D."/>
            <person name="Bostan H."/>
            <person name="Rolling W."/>
            <person name="Curaba J."/>
            <person name="Simon P."/>
        </authorList>
    </citation>
    <scope>NUCLEOTIDE SEQUENCE</scope>
    <source>
        <tissue evidence="3">Leaf</tissue>
    </source>
</reference>
<organism evidence="2">
    <name type="scientific">Daucus carota subsp. sativus</name>
    <name type="common">Carrot</name>
    <dbReference type="NCBI Taxonomy" id="79200"/>
    <lineage>
        <taxon>Eukaryota</taxon>
        <taxon>Viridiplantae</taxon>
        <taxon>Streptophyta</taxon>
        <taxon>Embryophyta</taxon>
        <taxon>Tracheophyta</taxon>
        <taxon>Spermatophyta</taxon>
        <taxon>Magnoliopsida</taxon>
        <taxon>eudicotyledons</taxon>
        <taxon>Gunneridae</taxon>
        <taxon>Pentapetalae</taxon>
        <taxon>asterids</taxon>
        <taxon>campanulids</taxon>
        <taxon>Apiales</taxon>
        <taxon>Apiaceae</taxon>
        <taxon>Apioideae</taxon>
        <taxon>Scandiceae</taxon>
        <taxon>Daucinae</taxon>
        <taxon>Daucus</taxon>
        <taxon>Daucus sect. Daucus</taxon>
    </lineage>
</organism>
<dbReference type="Gramene" id="KZM86998">
    <property type="protein sequence ID" value="KZM86998"/>
    <property type="gene ID" value="DCAR_024132"/>
</dbReference>
<accession>A0A164T3F5</accession>
<feature type="compositionally biased region" description="Polar residues" evidence="1">
    <location>
        <begin position="233"/>
        <end position="249"/>
    </location>
</feature>